<protein>
    <submittedName>
        <fullName evidence="2">GSCFA family protein</fullName>
    </submittedName>
</protein>
<evidence type="ECO:0000259" key="1">
    <source>
        <dbReference type="Pfam" id="PF08885"/>
    </source>
</evidence>
<dbReference type="AlphaFoldDB" id="A0A1G8TS55"/>
<gene>
    <name evidence="2" type="ORF">SAMN04487993_10329</name>
</gene>
<accession>A0A1G8TS55</accession>
<reference evidence="3" key="1">
    <citation type="submission" date="2016-10" db="EMBL/GenBank/DDBJ databases">
        <authorList>
            <person name="Varghese N."/>
            <person name="Submissions S."/>
        </authorList>
    </citation>
    <scope>NUCLEOTIDE SEQUENCE [LARGE SCALE GENOMIC DNA]</scope>
    <source>
        <strain evidence="3">DSM 26424</strain>
    </source>
</reference>
<dbReference type="Proteomes" id="UP000199093">
    <property type="component" value="Unassembled WGS sequence"/>
</dbReference>
<dbReference type="Pfam" id="PF08885">
    <property type="entry name" value="GSCFA"/>
    <property type="match status" value="1"/>
</dbReference>
<feature type="domain" description="GSCFA" evidence="1">
    <location>
        <begin position="51"/>
        <end position="311"/>
    </location>
</feature>
<name>A0A1G8TS55_9RHOB</name>
<organism evidence="2 3">
    <name type="scientific">Salipiger marinus</name>
    <dbReference type="NCBI Taxonomy" id="555512"/>
    <lineage>
        <taxon>Bacteria</taxon>
        <taxon>Pseudomonadati</taxon>
        <taxon>Pseudomonadota</taxon>
        <taxon>Alphaproteobacteria</taxon>
        <taxon>Rhodobacterales</taxon>
        <taxon>Roseobacteraceae</taxon>
        <taxon>Salipiger</taxon>
    </lineage>
</organism>
<evidence type="ECO:0000313" key="2">
    <source>
        <dbReference type="EMBL" id="SDJ44426.1"/>
    </source>
</evidence>
<dbReference type="OrthoDB" id="369216at2"/>
<dbReference type="EMBL" id="FNEJ01000032">
    <property type="protein sequence ID" value="SDJ44426.1"/>
    <property type="molecule type" value="Genomic_DNA"/>
</dbReference>
<sequence>MISAKDVLKAGRNNAHDRWNGAEGGAAERMAARMVVPMGRQSFRAKPGDTFFAIGSCFARNVEERLELAGARVTSRNIAVRDLGNASAREGGVFNKYTPVSILQELQWAAGEADYPETALLPVGGGEVYDPYLSGKAGRGSVAELMARRAEVGRYFAQAFEADVVVLTLGLVESWIDRETGLALNETPAPTLLAREGKRFGFEVLSLERCEAAVADSVALLRRHGKRGQKIVLTVSPVPLGRTFTDMDVIVANTMAKSTLRVAAHRLSDRIEGLDYFPSYEAVMHSDPNLCWQRDRRHVSDVIVGRIIETFLNRYGVTEEAPQDFSDALSALDSDPTFQKWSEMAGDETALIARLNQEVNKYKNMVIKLQGELKKARLGDT</sequence>
<keyword evidence="3" id="KW-1185">Reference proteome</keyword>
<dbReference type="STRING" id="555512.SAMN04487993_10329"/>
<dbReference type="RefSeq" id="WP_089851789.1">
    <property type="nucleotide sequence ID" value="NZ_FNEJ01000032.1"/>
</dbReference>
<evidence type="ECO:0000313" key="3">
    <source>
        <dbReference type="Proteomes" id="UP000199093"/>
    </source>
</evidence>
<dbReference type="InterPro" id="IPR014982">
    <property type="entry name" value="GSCFA"/>
</dbReference>
<proteinExistence type="predicted"/>